<keyword evidence="2" id="KW-1185">Reference proteome</keyword>
<dbReference type="Proteomes" id="UP000531561">
    <property type="component" value="Unassembled WGS sequence"/>
</dbReference>
<name>A0A8H6ATC7_9HELO</name>
<dbReference type="AlphaFoldDB" id="A0A8H6ATC7"/>
<comment type="caution">
    <text evidence="1">The sequence shown here is derived from an EMBL/GenBank/DDBJ whole genome shotgun (WGS) entry which is preliminary data.</text>
</comment>
<evidence type="ECO:0000313" key="2">
    <source>
        <dbReference type="Proteomes" id="UP000531561"/>
    </source>
</evidence>
<accession>A0A8H6ATC7</accession>
<protein>
    <submittedName>
        <fullName evidence="1">Uncharacterized protein</fullName>
    </submittedName>
</protein>
<gene>
    <name evidence="1" type="ORF">Bfra_008297</name>
</gene>
<dbReference type="EMBL" id="JABFCT010000009">
    <property type="protein sequence ID" value="KAF5873020.1"/>
    <property type="molecule type" value="Genomic_DNA"/>
</dbReference>
<sequence length="62" mass="6777">MQLKLESHGGVVGSDSGLLANVDDRVKSIITKNLLGLASDPTKTIEEYGTEHSFRTYKEGRI</sequence>
<reference evidence="1 2" key="1">
    <citation type="journal article" date="2020" name="Phytopathology">
        <title>A high-quality genome resource of Botrytis fragariae, a new and rapidly spreading fungal pathogen causing strawberry gray mold in the U.S.A.</title>
        <authorList>
            <person name="Wu Y."/>
            <person name="Saski C.A."/>
            <person name="Schnabel G."/>
            <person name="Xiao S."/>
            <person name="Hu M."/>
        </authorList>
    </citation>
    <scope>NUCLEOTIDE SEQUENCE [LARGE SCALE GENOMIC DNA]</scope>
    <source>
        <strain evidence="1 2">BVB16</strain>
    </source>
</reference>
<organism evidence="1 2">
    <name type="scientific">Botrytis fragariae</name>
    <dbReference type="NCBI Taxonomy" id="1964551"/>
    <lineage>
        <taxon>Eukaryota</taxon>
        <taxon>Fungi</taxon>
        <taxon>Dikarya</taxon>
        <taxon>Ascomycota</taxon>
        <taxon>Pezizomycotina</taxon>
        <taxon>Leotiomycetes</taxon>
        <taxon>Helotiales</taxon>
        <taxon>Sclerotiniaceae</taxon>
        <taxon>Botrytis</taxon>
    </lineage>
</organism>
<proteinExistence type="predicted"/>
<dbReference type="RefSeq" id="XP_037191966.1">
    <property type="nucleotide sequence ID" value="XM_037338660.1"/>
</dbReference>
<evidence type="ECO:0000313" key="1">
    <source>
        <dbReference type="EMBL" id="KAF5873020.1"/>
    </source>
</evidence>
<dbReference type="GeneID" id="59262352"/>